<comment type="function">
    <text evidence="16">Second step of mRNA capping. Transfer of the GMP moiety of GTP to the 5'-end of RNA via an enzyme-GMP covalent reaction intermediate.</text>
</comment>
<evidence type="ECO:0000256" key="5">
    <source>
        <dbReference type="ARBA" id="ARBA00022664"/>
    </source>
</evidence>
<feature type="domain" description="mRNA capping enzyme C-terminal" evidence="20">
    <location>
        <begin position="253"/>
        <end position="379"/>
    </location>
</feature>
<dbReference type="SUPFAM" id="SSF50249">
    <property type="entry name" value="Nucleic acid-binding proteins"/>
    <property type="match status" value="1"/>
</dbReference>
<dbReference type="GO" id="GO:0004484">
    <property type="term" value="F:mRNA guanylyltransferase activity"/>
    <property type="evidence" value="ECO:0007669"/>
    <property type="project" value="UniProtKB-EC"/>
</dbReference>
<feature type="region of interest" description="Disordered" evidence="18">
    <location>
        <begin position="388"/>
        <end position="420"/>
    </location>
</feature>
<keyword evidence="5 16" id="KW-0507">mRNA processing</keyword>
<dbReference type="AlphaFoldDB" id="A0A9P4T684"/>
<evidence type="ECO:0000259" key="19">
    <source>
        <dbReference type="Pfam" id="PF01331"/>
    </source>
</evidence>
<evidence type="ECO:0000256" key="9">
    <source>
        <dbReference type="ARBA" id="ARBA00023042"/>
    </source>
</evidence>
<evidence type="ECO:0000256" key="17">
    <source>
        <dbReference type="PIRSR" id="PIRSR036959-1"/>
    </source>
</evidence>
<comment type="catalytic activity">
    <reaction evidence="14">
        <text>a 5'-end diphospho-ribonucleoside in mRNA + GTP + H(+) = a 5'-end (5'-triphosphoguanosine)-ribonucleoside in mRNA + diphosphate</text>
        <dbReference type="Rhea" id="RHEA:67012"/>
        <dbReference type="Rhea" id="RHEA-COMP:17165"/>
        <dbReference type="Rhea" id="RHEA-COMP:17166"/>
        <dbReference type="ChEBI" id="CHEBI:15378"/>
        <dbReference type="ChEBI" id="CHEBI:33019"/>
        <dbReference type="ChEBI" id="CHEBI:37565"/>
        <dbReference type="ChEBI" id="CHEBI:167616"/>
        <dbReference type="ChEBI" id="CHEBI:167617"/>
        <dbReference type="EC" id="2.7.7.50"/>
    </reaction>
    <physiologicalReaction direction="left-to-right" evidence="14">
        <dbReference type="Rhea" id="RHEA:67013"/>
    </physiologicalReaction>
</comment>
<accession>A0A9P4T684</accession>
<dbReference type="GO" id="GO:0005524">
    <property type="term" value="F:ATP binding"/>
    <property type="evidence" value="ECO:0007669"/>
    <property type="project" value="InterPro"/>
</dbReference>
<comment type="similarity">
    <text evidence="2 16">Belongs to the eukaryotic GTase family.</text>
</comment>
<keyword evidence="10 16" id="KW-0342">GTP-binding</keyword>
<dbReference type="InterPro" id="IPR051029">
    <property type="entry name" value="mRNA_Capping_Enz/RNA_Phosphat"/>
</dbReference>
<dbReference type="Gene3D" id="3.30.470.30">
    <property type="entry name" value="DNA ligase/mRNA capping enzyme"/>
    <property type="match status" value="1"/>
</dbReference>
<evidence type="ECO:0000256" key="13">
    <source>
        <dbReference type="ARBA" id="ARBA00030702"/>
    </source>
</evidence>
<evidence type="ECO:0000256" key="14">
    <source>
        <dbReference type="ARBA" id="ARBA00044624"/>
    </source>
</evidence>
<dbReference type="EMBL" id="SWKU01000029">
    <property type="protein sequence ID" value="KAF2996092.1"/>
    <property type="molecule type" value="Genomic_DNA"/>
</dbReference>
<keyword evidence="6 16" id="KW-0808">Transferase</keyword>
<proteinExistence type="inferred from homology"/>
<evidence type="ECO:0000256" key="2">
    <source>
        <dbReference type="ARBA" id="ARBA00010237"/>
    </source>
</evidence>
<dbReference type="PANTHER" id="PTHR10367:SF17">
    <property type="entry name" value="MRNA-CAPPING ENZYME"/>
    <property type="match status" value="1"/>
</dbReference>
<evidence type="ECO:0000256" key="15">
    <source>
        <dbReference type="ARBA" id="ARBA00047082"/>
    </source>
</evidence>
<keyword evidence="11 16" id="KW-0539">Nucleus</keyword>
<dbReference type="OrthoDB" id="200924at2759"/>
<evidence type="ECO:0000256" key="16">
    <source>
        <dbReference type="PIRNR" id="PIRNR036959"/>
    </source>
</evidence>
<keyword evidence="22" id="KW-1185">Reference proteome</keyword>
<dbReference type="GO" id="GO:0031533">
    <property type="term" value="C:mRNA capping enzyme complex"/>
    <property type="evidence" value="ECO:0007669"/>
    <property type="project" value="InterPro"/>
</dbReference>
<dbReference type="InterPro" id="IPR017075">
    <property type="entry name" value="mRNA_cap_enzyme_alpha"/>
</dbReference>
<evidence type="ECO:0000259" key="20">
    <source>
        <dbReference type="Pfam" id="PF03919"/>
    </source>
</evidence>
<evidence type="ECO:0000256" key="11">
    <source>
        <dbReference type="ARBA" id="ARBA00023242"/>
    </source>
</evidence>
<evidence type="ECO:0000256" key="10">
    <source>
        <dbReference type="ARBA" id="ARBA00023134"/>
    </source>
</evidence>
<evidence type="ECO:0000256" key="8">
    <source>
        <dbReference type="ARBA" id="ARBA00022741"/>
    </source>
</evidence>
<sequence length="420" mass="48518">MPSSVPIHAPPPQMPGFLIPSEDARPLKDTVAYLLERDRTTFPGAQPVSFGREHLAELQQREYYMCEKTDGLRVLLFLSFIEDGSDFRPATFLIDRKNNFYHVEPAIRVPYHKDPDDRRKFLFNTILDGELVHDQYPGDPSPRLIYYAFDALVVDEENVTKRGMDVRFGKLREFVLKPYAEWFRKNPSLNVSHLQPFRLKEKVQYQSYHLHTIFNNILPTLKHGNDGLIFTCKNTPYQFGTDRHILKWKPPHENTIDFKLRLGEFPLVDPEDGEEGLIPDYDAIPAPVQLLVQHNNNDYRPFAVLALTSADWNVLKSLKQRLDGRIIECYRSPAGQWKYKAEADGTPRWRDDKKDANHISTVNSVLASIEDPVTETDLLSHEQKIREASKALQKRGLPPNTGDDEKEAKKRKFSETNGQH</sequence>
<feature type="domain" description="mRNA capping enzyme adenylation" evidence="19">
    <location>
        <begin position="46"/>
        <end position="249"/>
    </location>
</feature>
<evidence type="ECO:0000256" key="18">
    <source>
        <dbReference type="SAM" id="MobiDB-lite"/>
    </source>
</evidence>
<dbReference type="PANTHER" id="PTHR10367">
    <property type="entry name" value="MRNA-CAPPING ENZYME"/>
    <property type="match status" value="1"/>
</dbReference>
<evidence type="ECO:0000256" key="3">
    <source>
        <dbReference type="ARBA" id="ARBA00012475"/>
    </source>
</evidence>
<dbReference type="EC" id="2.7.7.50" evidence="3 16"/>
<protein>
    <recommendedName>
        <fullName evidence="4 16">mRNA-capping enzyme subunit alpha</fullName>
        <ecNumber evidence="3 16">2.7.7.50</ecNumber>
    </recommendedName>
    <alternativeName>
        <fullName evidence="12 16">GTP--RNA guanylyltransferase</fullName>
    </alternativeName>
    <alternativeName>
        <fullName evidence="13 16">mRNA guanylyltransferase</fullName>
    </alternativeName>
</protein>
<evidence type="ECO:0000256" key="6">
    <source>
        <dbReference type="ARBA" id="ARBA00022679"/>
    </source>
</evidence>
<dbReference type="SUPFAM" id="SSF56091">
    <property type="entry name" value="DNA ligase/mRNA capping enzyme, catalytic domain"/>
    <property type="match status" value="1"/>
</dbReference>
<dbReference type="PIRSF" id="PIRSF036959">
    <property type="entry name" value="mRNA_cap_alpha"/>
    <property type="match status" value="1"/>
</dbReference>
<dbReference type="Pfam" id="PF03919">
    <property type="entry name" value="mRNA_cap_C"/>
    <property type="match status" value="1"/>
</dbReference>
<comment type="subcellular location">
    <subcellularLocation>
        <location evidence="1 16">Nucleus</location>
    </subcellularLocation>
</comment>
<dbReference type="InterPro" id="IPR013846">
    <property type="entry name" value="mRNA_cap_enzyme_C"/>
</dbReference>
<feature type="active site" description="N6-GMP-lysine intermediate" evidence="17">
    <location>
        <position position="68"/>
    </location>
</feature>
<dbReference type="InterPro" id="IPR012340">
    <property type="entry name" value="NA-bd_OB-fold"/>
</dbReference>
<organism evidence="21 22">
    <name type="scientific">Curvularia kusanoi</name>
    <name type="common">Cochliobolus kusanoi</name>
    <dbReference type="NCBI Taxonomy" id="90978"/>
    <lineage>
        <taxon>Eukaryota</taxon>
        <taxon>Fungi</taxon>
        <taxon>Dikarya</taxon>
        <taxon>Ascomycota</taxon>
        <taxon>Pezizomycotina</taxon>
        <taxon>Dothideomycetes</taxon>
        <taxon>Pleosporomycetidae</taxon>
        <taxon>Pleosporales</taxon>
        <taxon>Pleosporineae</taxon>
        <taxon>Pleosporaceae</taxon>
        <taxon>Curvularia</taxon>
    </lineage>
</organism>
<dbReference type="Pfam" id="PF01331">
    <property type="entry name" value="mRNA_cap_enzyme"/>
    <property type="match status" value="1"/>
</dbReference>
<dbReference type="Gene3D" id="2.40.50.140">
    <property type="entry name" value="Nucleic acid-binding proteins"/>
    <property type="match status" value="1"/>
</dbReference>
<gene>
    <name evidence="21" type="primary">CEG1</name>
    <name evidence="21" type="ORF">E8E13_004932</name>
</gene>
<dbReference type="Proteomes" id="UP000801428">
    <property type="component" value="Unassembled WGS sequence"/>
</dbReference>
<evidence type="ECO:0000256" key="1">
    <source>
        <dbReference type="ARBA" id="ARBA00004123"/>
    </source>
</evidence>
<keyword evidence="7 16" id="KW-0548">Nucleotidyltransferase</keyword>
<evidence type="ECO:0000256" key="12">
    <source>
        <dbReference type="ARBA" id="ARBA00029909"/>
    </source>
</evidence>
<name>A0A9P4T684_CURKU</name>
<reference evidence="21" key="1">
    <citation type="submission" date="2019-04" db="EMBL/GenBank/DDBJ databases">
        <title>Sequencing of skin fungus with MAO and IRED activity.</title>
        <authorList>
            <person name="Marsaioli A.J."/>
            <person name="Bonatto J.M.C."/>
            <person name="Reis Junior O."/>
        </authorList>
    </citation>
    <scope>NUCLEOTIDE SEQUENCE</scope>
    <source>
        <strain evidence="21">30M1</strain>
    </source>
</reference>
<keyword evidence="8 16" id="KW-0547">Nucleotide-binding</keyword>
<dbReference type="GO" id="GO:0006370">
    <property type="term" value="P:7-methylguanosine mRNA capping"/>
    <property type="evidence" value="ECO:0007669"/>
    <property type="project" value="UniProtKB-KW"/>
</dbReference>
<dbReference type="GO" id="GO:0005525">
    <property type="term" value="F:GTP binding"/>
    <property type="evidence" value="ECO:0007669"/>
    <property type="project" value="UniProtKB-KW"/>
</dbReference>
<evidence type="ECO:0000256" key="7">
    <source>
        <dbReference type="ARBA" id="ARBA00022695"/>
    </source>
</evidence>
<evidence type="ECO:0000313" key="22">
    <source>
        <dbReference type="Proteomes" id="UP000801428"/>
    </source>
</evidence>
<dbReference type="CDD" id="cd07895">
    <property type="entry name" value="Adenylation_mRNA_capping"/>
    <property type="match status" value="1"/>
</dbReference>
<evidence type="ECO:0000256" key="4">
    <source>
        <dbReference type="ARBA" id="ARBA00019171"/>
    </source>
</evidence>
<comment type="subunit">
    <text evidence="15">Heterodimer. The mRNA-capping enzyme is composed of two separate chains alpha and beta, respectively a mRNA guanylyltransferase and an mRNA 5'-triphosphate monophosphatase.</text>
</comment>
<dbReference type="InterPro" id="IPR001339">
    <property type="entry name" value="mRNA_cap_enzyme_adenylation"/>
</dbReference>
<evidence type="ECO:0000313" key="21">
    <source>
        <dbReference type="EMBL" id="KAF2996092.1"/>
    </source>
</evidence>
<comment type="caution">
    <text evidence="21">The sequence shown here is derived from an EMBL/GenBank/DDBJ whole genome shotgun (WGS) entry which is preliminary data.</text>
</comment>
<keyword evidence="9 16" id="KW-0506">mRNA capping</keyword>